<accession>A0ABD3AYL6</accession>
<proteinExistence type="predicted"/>
<evidence type="ECO:0000313" key="1">
    <source>
        <dbReference type="EMBL" id="KAL3536022.1"/>
    </source>
</evidence>
<comment type="caution">
    <text evidence="1">The sequence shown here is derived from an EMBL/GenBank/DDBJ whole genome shotgun (WGS) entry which is preliminary data.</text>
</comment>
<name>A0ABD3AYL6_9GENT</name>
<gene>
    <name evidence="1" type="ORF">ACH5RR_004483</name>
</gene>
<dbReference type="Proteomes" id="UP001630127">
    <property type="component" value="Unassembled WGS sequence"/>
</dbReference>
<reference evidence="1 2" key="1">
    <citation type="submission" date="2024-11" db="EMBL/GenBank/DDBJ databases">
        <title>A near-complete genome assembly of Cinchona calisaya.</title>
        <authorList>
            <person name="Lian D.C."/>
            <person name="Zhao X.W."/>
            <person name="Wei L."/>
        </authorList>
    </citation>
    <scope>NUCLEOTIDE SEQUENCE [LARGE SCALE GENOMIC DNA]</scope>
    <source>
        <tissue evidence="1">Nenye</tissue>
    </source>
</reference>
<dbReference type="EMBL" id="JBJUIK010000002">
    <property type="protein sequence ID" value="KAL3536022.1"/>
    <property type="molecule type" value="Genomic_DNA"/>
</dbReference>
<dbReference type="AlphaFoldDB" id="A0ABD3AYL6"/>
<keyword evidence="2" id="KW-1185">Reference proteome</keyword>
<sequence>MFLILSLYCSEFRFCASFSLIILERYPPPLDPSIIIHVKYLIFSNFQIKRKQKIDSTHRIRFHKKIESGINLYWTFPIAISSSSVYASRSTTFPVQITMTFNCHINLEQCLHYSGFYPVCEMKIQ</sequence>
<organism evidence="1 2">
    <name type="scientific">Cinchona calisaya</name>
    <dbReference type="NCBI Taxonomy" id="153742"/>
    <lineage>
        <taxon>Eukaryota</taxon>
        <taxon>Viridiplantae</taxon>
        <taxon>Streptophyta</taxon>
        <taxon>Embryophyta</taxon>
        <taxon>Tracheophyta</taxon>
        <taxon>Spermatophyta</taxon>
        <taxon>Magnoliopsida</taxon>
        <taxon>eudicotyledons</taxon>
        <taxon>Gunneridae</taxon>
        <taxon>Pentapetalae</taxon>
        <taxon>asterids</taxon>
        <taxon>lamiids</taxon>
        <taxon>Gentianales</taxon>
        <taxon>Rubiaceae</taxon>
        <taxon>Cinchonoideae</taxon>
        <taxon>Cinchoneae</taxon>
        <taxon>Cinchona</taxon>
    </lineage>
</organism>
<evidence type="ECO:0000313" key="2">
    <source>
        <dbReference type="Proteomes" id="UP001630127"/>
    </source>
</evidence>
<protein>
    <submittedName>
        <fullName evidence="1">Uncharacterized protein</fullName>
    </submittedName>
</protein>